<dbReference type="PROSITE" id="PS51318">
    <property type="entry name" value="TAT"/>
    <property type="match status" value="1"/>
</dbReference>
<dbReference type="EMBL" id="JQAN02000001">
    <property type="protein sequence ID" value="PPD59140.1"/>
    <property type="molecule type" value="Genomic_DNA"/>
</dbReference>
<dbReference type="RefSeq" id="WP_102331374.1">
    <property type="nucleotide sequence ID" value="NZ_CP058566.2"/>
</dbReference>
<dbReference type="PROSITE" id="PS00198">
    <property type="entry name" value="4FE4S_FER_1"/>
    <property type="match status" value="1"/>
</dbReference>
<name>A0A2P5PA35_9CHLR</name>
<evidence type="ECO:0000256" key="2">
    <source>
        <dbReference type="ARBA" id="ARBA00023004"/>
    </source>
</evidence>
<dbReference type="PROSITE" id="PS51379">
    <property type="entry name" value="4FE4S_FER_2"/>
    <property type="match status" value="1"/>
</dbReference>
<evidence type="ECO:0000256" key="3">
    <source>
        <dbReference type="ARBA" id="ARBA00023014"/>
    </source>
</evidence>
<sequence length="532" mass="58776">MSENGISRRAFIKAAGIGGAGLAVAAAGSTWNSYHEGQSAFSMQGQEHRQGHVYFDRVPFEVDQVPTSSWKVLGQDLPNGQSVNGYHRVDMRWYYGERFKTTGHAVSGSSPAIGYDPSKVDCLPNTWPSNGVAALDPLYQRYYELYPMMLDVDKEYKYDWLPQLIERFKSSIDSRADFNQNEGLIAMARSEAQRAVPVSSVTTPPEQNDWSGVSERRAVFDTPELASQLVKRMAADLGATFVGVTPLNKGWVAWSHAALGGLGAGTGGRGFGLNTPIKIPEWWDNAILVSGTMSWDVNAGDPNYGDSWTGYNISSQIAQQMVKFLKHLGYPARWHSPFGGYDMPIPGIGAECGMGQIGRTSNCIAPDFGGNVRPAVITTSLPMAADKPIDFNLSEFCSRCKLCAEVCPTQCISYANEPDFEIYGLRRFNTNLAKCRDGWNLGAGPMGCRACVSVCPWTKKNTWVHRFVREVLSHDPTGVSQNVAIWAERTLYPKHYNEELNPPNYKGVYEPPKWIKTDEYIGSFIKTPIGVK</sequence>
<dbReference type="AlphaFoldDB" id="A0A2P5PA35"/>
<evidence type="ECO:0000313" key="5">
    <source>
        <dbReference type="Proteomes" id="UP000235653"/>
    </source>
</evidence>
<dbReference type="NCBIfam" id="TIGR01409">
    <property type="entry name" value="TAT_signal_seq"/>
    <property type="match status" value="1"/>
</dbReference>
<dbReference type="PANTHER" id="PTHR42827">
    <property type="entry name" value="IRON-SULFUR CLUSTER-BINDING PROTEIN-RELATED"/>
    <property type="match status" value="1"/>
</dbReference>
<protein>
    <submittedName>
        <fullName evidence="4">4Fe-4S dicluster domain-containing protein</fullName>
    </submittedName>
</protein>
<dbReference type="SUPFAM" id="SSF54862">
    <property type="entry name" value="4Fe-4S ferredoxins"/>
    <property type="match status" value="1"/>
</dbReference>
<dbReference type="Proteomes" id="UP000235653">
    <property type="component" value="Unassembled WGS sequence"/>
</dbReference>
<keyword evidence="1" id="KW-0479">Metal-binding</keyword>
<dbReference type="GO" id="GO:0051536">
    <property type="term" value="F:iron-sulfur cluster binding"/>
    <property type="evidence" value="ECO:0007669"/>
    <property type="project" value="UniProtKB-KW"/>
</dbReference>
<dbReference type="InterPro" id="IPR017896">
    <property type="entry name" value="4Fe4S_Fe-S-bd"/>
</dbReference>
<dbReference type="Gene3D" id="3.30.70.20">
    <property type="match status" value="1"/>
</dbReference>
<reference evidence="4 5" key="1">
    <citation type="journal article" date="2017" name="ISME J.">
        <title>Grape pomace compost harbors organohalide-respiring Dehalogenimonas species with novel reductive dehalogenase genes.</title>
        <authorList>
            <person name="Yang Y."/>
            <person name="Higgins S.A."/>
            <person name="Yan J."/>
            <person name="Simsir B."/>
            <person name="Chourey K."/>
            <person name="Iyer R."/>
            <person name="Hettich R.L."/>
            <person name="Baldwin B."/>
            <person name="Ogles D.M."/>
            <person name="Loffler F.E."/>
        </authorList>
    </citation>
    <scope>NUCLEOTIDE SEQUENCE [LARGE SCALE GENOMIC DNA]</scope>
    <source>
        <strain evidence="4 5">GP</strain>
    </source>
</reference>
<dbReference type="InterPro" id="IPR006311">
    <property type="entry name" value="TAT_signal"/>
</dbReference>
<dbReference type="GO" id="GO:0046872">
    <property type="term" value="F:metal ion binding"/>
    <property type="evidence" value="ECO:0007669"/>
    <property type="project" value="UniProtKB-KW"/>
</dbReference>
<dbReference type="InterPro" id="IPR019546">
    <property type="entry name" value="TAT_signal_bac_arc"/>
</dbReference>
<dbReference type="OrthoDB" id="165469at2"/>
<organism evidence="4 5">
    <name type="scientific">Dehalogenimonas etheniformans</name>
    <dbReference type="NCBI Taxonomy" id="1536648"/>
    <lineage>
        <taxon>Bacteria</taxon>
        <taxon>Bacillati</taxon>
        <taxon>Chloroflexota</taxon>
        <taxon>Dehalococcoidia</taxon>
        <taxon>Dehalococcoidales</taxon>
        <taxon>Dehalococcoidaceae</taxon>
        <taxon>Dehalogenimonas</taxon>
    </lineage>
</organism>
<dbReference type="PANTHER" id="PTHR42827:SF1">
    <property type="entry name" value="IRON-SULFUR CLUSTER-BINDING PROTEIN"/>
    <property type="match status" value="1"/>
</dbReference>
<keyword evidence="5" id="KW-1185">Reference proteome</keyword>
<dbReference type="Pfam" id="PF13484">
    <property type="entry name" value="Fer4_16"/>
    <property type="match status" value="1"/>
</dbReference>
<gene>
    <name evidence="4" type="ORF">JP09_000220</name>
</gene>
<proteinExistence type="predicted"/>
<keyword evidence="2" id="KW-0408">Iron</keyword>
<keyword evidence="3" id="KW-0411">Iron-sulfur</keyword>
<evidence type="ECO:0000313" key="4">
    <source>
        <dbReference type="EMBL" id="PPD59140.1"/>
    </source>
</evidence>
<dbReference type="InterPro" id="IPR017900">
    <property type="entry name" value="4Fe4S_Fe_S_CS"/>
</dbReference>
<evidence type="ECO:0000256" key="1">
    <source>
        <dbReference type="ARBA" id="ARBA00022723"/>
    </source>
</evidence>
<comment type="caution">
    <text evidence="4">The sequence shown here is derived from an EMBL/GenBank/DDBJ whole genome shotgun (WGS) entry which is preliminary data.</text>
</comment>
<accession>A0A2P5PA35</accession>